<dbReference type="InterPro" id="IPR036236">
    <property type="entry name" value="Znf_C2H2_sf"/>
</dbReference>
<dbReference type="FunFam" id="3.30.1490.490:FF:000001">
    <property type="entry name" value="cell growth-regulating nucleolar protein-like"/>
    <property type="match status" value="1"/>
</dbReference>
<name>A0A0S4TBB6_CRYHO</name>
<keyword evidence="4 7" id="KW-0863">Zinc-finger</keyword>
<keyword evidence="11" id="KW-1185">Reference proteome</keyword>
<dbReference type="PANTHER" id="PTHR13100">
    <property type="entry name" value="CELL GROWTH-REGULATING NUCLEOLAR PROTEIN LYAR"/>
    <property type="match status" value="1"/>
</dbReference>
<dbReference type="EMBL" id="JTAI01000039">
    <property type="protein sequence ID" value="PPS95149.1"/>
    <property type="molecule type" value="Genomic_DNA"/>
</dbReference>
<dbReference type="GO" id="GO:0008270">
    <property type="term" value="F:zinc ion binding"/>
    <property type="evidence" value="ECO:0007669"/>
    <property type="project" value="UniProtKB-KW"/>
</dbReference>
<reference evidence="10 11" key="1">
    <citation type="submission" date="2014-11" db="EMBL/GenBank/DDBJ databases">
        <title>Comparative genomic analysis of Cryptosporidium hominis reveals occurrence of genetic recombination in virulent subtypes.</title>
        <authorList>
            <person name="Guo Y."/>
            <person name="Tang K."/>
            <person name="Frace M."/>
            <person name="Li N."/>
            <person name="Roellig D.M."/>
            <person name="Sammons S."/>
            <person name="Knipe K."/>
            <person name="Rowe L."/>
            <person name="Feng Y."/>
            <person name="Xiao L."/>
        </authorList>
    </citation>
    <scope>NUCLEOTIDE SEQUENCE [LARGE SCALE GENOMIC DNA]</scope>
    <source>
        <strain evidence="10">30976</strain>
    </source>
</reference>
<organism evidence="9">
    <name type="scientific">Cryptosporidium hominis</name>
    <dbReference type="NCBI Taxonomy" id="237895"/>
    <lineage>
        <taxon>Eukaryota</taxon>
        <taxon>Sar</taxon>
        <taxon>Alveolata</taxon>
        <taxon>Apicomplexa</taxon>
        <taxon>Conoidasida</taxon>
        <taxon>Coccidia</taxon>
        <taxon>Eucoccidiorida</taxon>
        <taxon>Eimeriorina</taxon>
        <taxon>Cryptosporidiidae</taxon>
        <taxon>Cryptosporidium</taxon>
    </lineage>
</organism>
<feature type="domain" description="Zinc finger C2H2 LYAR-type" evidence="8">
    <location>
        <begin position="32"/>
        <end position="59"/>
    </location>
</feature>
<evidence type="ECO:0000313" key="11">
    <source>
        <dbReference type="Proteomes" id="UP001429100"/>
    </source>
</evidence>
<evidence type="ECO:0000256" key="4">
    <source>
        <dbReference type="ARBA" id="ARBA00022771"/>
    </source>
</evidence>
<accession>A0A0S4TBB6</accession>
<dbReference type="SUPFAM" id="SSF57667">
    <property type="entry name" value="beta-beta-alpha zinc fingers"/>
    <property type="match status" value="2"/>
</dbReference>
<keyword evidence="2" id="KW-0479">Metal-binding</keyword>
<evidence type="ECO:0000259" key="8">
    <source>
        <dbReference type="Pfam" id="PF08790"/>
    </source>
</evidence>
<dbReference type="InterPro" id="IPR014898">
    <property type="entry name" value="Znf_C2H2_LYAR"/>
</dbReference>
<protein>
    <submittedName>
        <fullName evidence="10">Cell growth-regulating nucleolar protein with metal binding domain</fullName>
    </submittedName>
</protein>
<keyword evidence="3" id="KW-0677">Repeat</keyword>
<dbReference type="PROSITE" id="PS51804">
    <property type="entry name" value="ZF_C2HC_LYAR"/>
    <property type="match status" value="2"/>
</dbReference>
<evidence type="ECO:0000256" key="1">
    <source>
        <dbReference type="ARBA" id="ARBA00004123"/>
    </source>
</evidence>
<dbReference type="VEuPathDB" id="CryptoDB:GY17_00002104"/>
<evidence type="ECO:0000256" key="2">
    <source>
        <dbReference type="ARBA" id="ARBA00022723"/>
    </source>
</evidence>
<keyword evidence="5" id="KW-0862">Zinc</keyword>
<dbReference type="Proteomes" id="UP001429100">
    <property type="component" value="Unassembled WGS sequence"/>
</dbReference>
<dbReference type="GO" id="GO:0003677">
    <property type="term" value="F:DNA binding"/>
    <property type="evidence" value="ECO:0007669"/>
    <property type="project" value="InterPro"/>
</dbReference>
<dbReference type="Gene3D" id="3.30.1490.490">
    <property type="match status" value="1"/>
</dbReference>
<reference evidence="10 11" key="3">
    <citation type="submission" date="2017-10" db="EMBL/GenBank/DDBJ databases">
        <title>Consistent, comparative and evidence-based genome annotation and re-annotation for the closely-related species, Cryptosporidium parvum, C. hominis and C. tyzzeri.</title>
        <authorList>
            <person name="Baptista R.P."/>
            <person name="Li Y."/>
            <person name="Sateriale A."/>
            <person name="Striepen B."/>
            <person name="Kissinger J.C."/>
        </authorList>
    </citation>
    <scope>NUCLEOTIDE SEQUENCE [LARGE SCALE GENOMIC DNA]</scope>
    <source>
        <strain evidence="10">30976</strain>
    </source>
</reference>
<evidence type="ECO:0000313" key="9">
    <source>
        <dbReference type="EMBL" id="CUV04509.1"/>
    </source>
</evidence>
<dbReference type="GO" id="GO:0000122">
    <property type="term" value="P:negative regulation of transcription by RNA polymerase II"/>
    <property type="evidence" value="ECO:0007669"/>
    <property type="project" value="TreeGrafter"/>
</dbReference>
<evidence type="ECO:0000256" key="6">
    <source>
        <dbReference type="ARBA" id="ARBA00023242"/>
    </source>
</evidence>
<dbReference type="AlphaFoldDB" id="A0A0S4TBB6"/>
<dbReference type="VEuPathDB" id="CryptoDB:CHUDEA2_1540"/>
<dbReference type="Proteomes" id="UP000199752">
    <property type="component" value="Chromosome 2"/>
</dbReference>
<dbReference type="EMBL" id="LN877948">
    <property type="protein sequence ID" value="CUV04509.1"/>
    <property type="molecule type" value="Genomic_DNA"/>
</dbReference>
<dbReference type="Pfam" id="PF08790">
    <property type="entry name" value="zf-LYAR"/>
    <property type="match status" value="1"/>
</dbReference>
<dbReference type="GO" id="GO:0005730">
    <property type="term" value="C:nucleolus"/>
    <property type="evidence" value="ECO:0007669"/>
    <property type="project" value="TreeGrafter"/>
</dbReference>
<evidence type="ECO:0000313" key="10">
    <source>
        <dbReference type="EMBL" id="PPS95149.1"/>
    </source>
</evidence>
<keyword evidence="6" id="KW-0539">Nucleus</keyword>
<sequence>MVSFVCGNCQDVLKKNKVDSHCVGKCRDAWEFTCIDCNFTFEGFDYKSHNSCITEKEKYCGKLANIKKPVHYPGNSFVDRKKEFQLIIEKILKKNGSMNWKKLVKESIKEYMNNGISDNIEDKILKWECLAAIPISYTTNESNMVSFKQSF</sequence>
<dbReference type="VEuPathDB" id="CryptoDB:Chro.20168"/>
<comment type="subcellular location">
    <subcellularLocation>
        <location evidence="1">Nucleus</location>
    </subcellularLocation>
</comment>
<dbReference type="GO" id="GO:0006364">
    <property type="term" value="P:rRNA processing"/>
    <property type="evidence" value="ECO:0007669"/>
    <property type="project" value="TreeGrafter"/>
</dbReference>
<gene>
    <name evidence="9" type="ORF">CHUDEA2_1540</name>
    <name evidence="10" type="ORF">GY17_00002104</name>
</gene>
<evidence type="ECO:0000256" key="7">
    <source>
        <dbReference type="PROSITE-ProRule" id="PRU01145"/>
    </source>
</evidence>
<proteinExistence type="predicted"/>
<evidence type="ECO:0000256" key="5">
    <source>
        <dbReference type="ARBA" id="ARBA00022833"/>
    </source>
</evidence>
<dbReference type="InterPro" id="IPR039999">
    <property type="entry name" value="LYAR"/>
</dbReference>
<dbReference type="PANTHER" id="PTHR13100:SF10">
    <property type="entry name" value="CELL GROWTH-REGULATING NUCLEOLAR PROTEIN"/>
    <property type="match status" value="1"/>
</dbReference>
<reference evidence="9" key="2">
    <citation type="submission" date="2015-08" db="EMBL/GenBank/DDBJ databases">
        <authorList>
            <person name="Babu N.S."/>
            <person name="Beckwith C.J."/>
            <person name="Beseler K.G."/>
            <person name="Brison A."/>
            <person name="Carone J.V."/>
            <person name="Caskin T.P."/>
            <person name="Diamond M."/>
            <person name="Durham M.E."/>
            <person name="Foxe J.M."/>
            <person name="Go M."/>
            <person name="Henderson B.A."/>
            <person name="Jones I.B."/>
            <person name="McGettigan J.A."/>
            <person name="Micheletti S.J."/>
            <person name="Nasrallah M.E."/>
            <person name="Ortiz D."/>
            <person name="Piller C.R."/>
            <person name="Privatt S.R."/>
            <person name="Schneider S.L."/>
            <person name="Sharp S."/>
            <person name="Smith T.C."/>
            <person name="Stanton J.D."/>
            <person name="Ullery H.E."/>
            <person name="Wilson R.J."/>
            <person name="Serrano M.G."/>
            <person name="Buck G."/>
            <person name="Lee V."/>
            <person name="Wang Y."/>
            <person name="Carvalho R."/>
            <person name="Voegtly L."/>
            <person name="Shi R."/>
            <person name="Duckworth R."/>
            <person name="Johnson A."/>
            <person name="Loviza R."/>
            <person name="Walstead R."/>
            <person name="Shah Z."/>
            <person name="Kiflezghi M."/>
            <person name="Wade K."/>
            <person name="Ball S.L."/>
            <person name="Bradley K.W."/>
            <person name="Asai D.J."/>
            <person name="Bowman C.A."/>
            <person name="Russell D.A."/>
            <person name="Pope W.H."/>
            <person name="Jacobs-Sera D."/>
            <person name="Hendrix R.W."/>
            <person name="Hatfull G.F."/>
        </authorList>
    </citation>
    <scope>NUCLEOTIDE SEQUENCE [LARGE SCALE GENOMIC DNA]</scope>
</reference>
<evidence type="ECO:0000256" key="3">
    <source>
        <dbReference type="ARBA" id="ARBA00022737"/>
    </source>
</evidence>